<feature type="transmembrane region" description="Helical" evidence="7">
    <location>
        <begin position="143"/>
        <end position="166"/>
    </location>
</feature>
<evidence type="ECO:0000256" key="1">
    <source>
        <dbReference type="ARBA" id="ARBA00004141"/>
    </source>
</evidence>
<keyword evidence="5 7" id="KW-0472">Membrane</keyword>
<reference evidence="9 10" key="1">
    <citation type="submission" date="2022-12" db="EMBL/GenBank/DDBJ databases">
        <title>Polyphasic characterization of Geotalea uranireducens NIT-SL11 newly isolated from a complex of sewage sludge and microbially reduced graphene oxide.</title>
        <authorList>
            <person name="Xie L."/>
            <person name="Yoshida N."/>
            <person name="Meng L."/>
        </authorList>
    </citation>
    <scope>NUCLEOTIDE SEQUENCE [LARGE SCALE GENOMIC DNA]</scope>
    <source>
        <strain evidence="9 10">NIT-SL11</strain>
    </source>
</reference>
<feature type="transmembrane region" description="Helical" evidence="7">
    <location>
        <begin position="69"/>
        <end position="86"/>
    </location>
</feature>
<protein>
    <submittedName>
        <fullName evidence="9">ResB-like family cytochrome C biogenesis protein</fullName>
    </submittedName>
</protein>
<evidence type="ECO:0000256" key="7">
    <source>
        <dbReference type="SAM" id="Phobius"/>
    </source>
</evidence>
<dbReference type="RefSeq" id="WP_282000407.1">
    <property type="nucleotide sequence ID" value="NZ_AP027151.1"/>
</dbReference>
<evidence type="ECO:0000256" key="2">
    <source>
        <dbReference type="ARBA" id="ARBA00022692"/>
    </source>
</evidence>
<comment type="subcellular location">
    <subcellularLocation>
        <location evidence="1">Membrane</location>
        <topology evidence="1">Multi-pass membrane protein</topology>
    </subcellularLocation>
</comment>
<sequence length="466" mass="50382">MHVLKRFLLSRTTVLTLIALMLGAVVVGYLFPQRFLVTPAELARWQLAHPQLAALSRLGALDHVYTSPWFALLLGCFLAVLAVSTVEQFQRALQKTLKGDVAGDPVFVARGEEAVAAILRAKGFRRLGTVAGGSRFVKHPGGYWGPFLLHLGIAVSIGAALVILLFEQRGVLHLVEGETAPPGAPWYQEERGLLAGTLLLPAAVRLDRVAAAYWPNDDLRQLTTDFSFIGQGGVTAVSMGINRPAWFRGVRLFQGKSYGRAFYVEFRDARGEWHGEILQLDQPANRAQASYGTFLLGWAPFRLKAKYYADAARRGPESDQPLLVLRLVDGARVVSELPLTVGGTGRLGPYAVSLTRTARWGGIIFIRSRGMAGIFFGFFIICLGGGLSYWFPPREILLRRDGAGCRLCWRAGRFAAMYRDEFAAVLAQAAGSAAAATGGNPVCPAGEASGDAAAAPPEPPAANHRQ</sequence>
<gene>
    <name evidence="9" type="ORF">GURASL_32240</name>
</gene>
<feature type="domain" description="ResB-like" evidence="8">
    <location>
        <begin position="11"/>
        <end position="284"/>
    </location>
</feature>
<keyword evidence="2 7" id="KW-0812">Transmembrane</keyword>
<name>A0ABN6VY11_9BACT</name>
<evidence type="ECO:0000256" key="4">
    <source>
        <dbReference type="ARBA" id="ARBA00022989"/>
    </source>
</evidence>
<dbReference type="PANTHER" id="PTHR31566:SF0">
    <property type="entry name" value="CYTOCHROME C BIOGENESIS PROTEIN CCS1, CHLOROPLASTIC"/>
    <property type="match status" value="1"/>
</dbReference>
<dbReference type="PANTHER" id="PTHR31566">
    <property type="entry name" value="CYTOCHROME C BIOGENESIS PROTEIN CCS1, CHLOROPLASTIC"/>
    <property type="match status" value="1"/>
</dbReference>
<dbReference type="Proteomes" id="UP001317705">
    <property type="component" value="Chromosome"/>
</dbReference>
<evidence type="ECO:0000256" key="3">
    <source>
        <dbReference type="ARBA" id="ARBA00022748"/>
    </source>
</evidence>
<keyword evidence="3" id="KW-0201">Cytochrome c-type biogenesis</keyword>
<dbReference type="Pfam" id="PF05140">
    <property type="entry name" value="ResB"/>
    <property type="match status" value="1"/>
</dbReference>
<keyword evidence="10" id="KW-1185">Reference proteome</keyword>
<evidence type="ECO:0000256" key="6">
    <source>
        <dbReference type="SAM" id="MobiDB-lite"/>
    </source>
</evidence>
<dbReference type="EMBL" id="AP027151">
    <property type="protein sequence ID" value="BDV44301.1"/>
    <property type="molecule type" value="Genomic_DNA"/>
</dbReference>
<dbReference type="InterPro" id="IPR007816">
    <property type="entry name" value="ResB-like_domain"/>
</dbReference>
<evidence type="ECO:0000259" key="8">
    <source>
        <dbReference type="Pfam" id="PF05140"/>
    </source>
</evidence>
<evidence type="ECO:0000313" key="9">
    <source>
        <dbReference type="EMBL" id="BDV44301.1"/>
    </source>
</evidence>
<evidence type="ECO:0000256" key="5">
    <source>
        <dbReference type="ARBA" id="ARBA00023136"/>
    </source>
</evidence>
<feature type="region of interest" description="Disordered" evidence="6">
    <location>
        <begin position="447"/>
        <end position="466"/>
    </location>
</feature>
<feature type="transmembrane region" description="Helical" evidence="7">
    <location>
        <begin position="371"/>
        <end position="391"/>
    </location>
</feature>
<evidence type="ECO:0000313" key="10">
    <source>
        <dbReference type="Proteomes" id="UP001317705"/>
    </source>
</evidence>
<keyword evidence="4 7" id="KW-1133">Transmembrane helix</keyword>
<feature type="transmembrane region" description="Helical" evidence="7">
    <location>
        <begin position="12"/>
        <end position="31"/>
    </location>
</feature>
<organism evidence="9 10">
    <name type="scientific">Geotalea uraniireducens</name>
    <dbReference type="NCBI Taxonomy" id="351604"/>
    <lineage>
        <taxon>Bacteria</taxon>
        <taxon>Pseudomonadati</taxon>
        <taxon>Thermodesulfobacteriota</taxon>
        <taxon>Desulfuromonadia</taxon>
        <taxon>Geobacterales</taxon>
        <taxon>Geobacteraceae</taxon>
        <taxon>Geotalea</taxon>
    </lineage>
</organism>
<dbReference type="InterPro" id="IPR023494">
    <property type="entry name" value="Cyt_c_bgen_Ccs1/CcsB/ResB"/>
</dbReference>
<accession>A0ABN6VY11</accession>
<proteinExistence type="predicted"/>